<sequence>MAPSLDIRASAAPDAPIVARVTKHRHLEVLQGIAKLVGERARRRACAQACRGYGDVLLRQEDPLEWARDKMAAAACMAENVIWWNVALPDGRSGWVSAKDLR</sequence>
<organism evidence="1 2">
    <name type="scientific">Sagittula salina</name>
    <dbReference type="NCBI Taxonomy" id="2820268"/>
    <lineage>
        <taxon>Bacteria</taxon>
        <taxon>Pseudomonadati</taxon>
        <taxon>Pseudomonadota</taxon>
        <taxon>Alphaproteobacteria</taxon>
        <taxon>Rhodobacterales</taxon>
        <taxon>Roseobacteraceae</taxon>
        <taxon>Sagittula</taxon>
    </lineage>
</organism>
<reference evidence="1" key="1">
    <citation type="submission" date="2021-03" db="EMBL/GenBank/DDBJ databases">
        <title>Sagittula salina sp. nov. strain M10.9X isolated from the marine waste.</title>
        <authorList>
            <person name="Satari L."/>
            <person name="Molina-Menor E."/>
            <person name="Vidal-Verdu A."/>
            <person name="Pascual J."/>
            <person name="Pereto J."/>
            <person name="Porcar M."/>
        </authorList>
    </citation>
    <scope>NUCLEOTIDE SEQUENCE</scope>
    <source>
        <strain evidence="1">M10.9X</strain>
    </source>
</reference>
<gene>
    <name evidence="1" type="ORF">J5474_00855</name>
</gene>
<dbReference type="RefSeq" id="WP_209358458.1">
    <property type="nucleotide sequence ID" value="NZ_JAGISH010000001.1"/>
</dbReference>
<dbReference type="Proteomes" id="UP000675940">
    <property type="component" value="Unassembled WGS sequence"/>
</dbReference>
<protein>
    <recommendedName>
        <fullName evidence="3">SH3 domain-containing protein</fullName>
    </recommendedName>
</protein>
<dbReference type="EMBL" id="JAGISH010000001">
    <property type="protein sequence ID" value="MBP0481042.1"/>
    <property type="molecule type" value="Genomic_DNA"/>
</dbReference>
<comment type="caution">
    <text evidence="1">The sequence shown here is derived from an EMBL/GenBank/DDBJ whole genome shotgun (WGS) entry which is preliminary data.</text>
</comment>
<name>A0A940MLR4_9RHOB</name>
<evidence type="ECO:0000313" key="2">
    <source>
        <dbReference type="Proteomes" id="UP000675940"/>
    </source>
</evidence>
<evidence type="ECO:0000313" key="1">
    <source>
        <dbReference type="EMBL" id="MBP0481042.1"/>
    </source>
</evidence>
<accession>A0A940MLR4</accession>
<dbReference type="AlphaFoldDB" id="A0A940MLR4"/>
<evidence type="ECO:0008006" key="3">
    <source>
        <dbReference type="Google" id="ProtNLM"/>
    </source>
</evidence>
<proteinExistence type="predicted"/>
<keyword evidence="2" id="KW-1185">Reference proteome</keyword>